<dbReference type="EMBL" id="KQ977085">
    <property type="protein sequence ID" value="KYN05923.1"/>
    <property type="molecule type" value="Genomic_DNA"/>
</dbReference>
<evidence type="ECO:0000256" key="3">
    <source>
        <dbReference type="ARBA" id="ARBA00022505"/>
    </source>
</evidence>
<gene>
    <name evidence="11" type="ORF">ALC62_03192</name>
</gene>
<dbReference type="InterPro" id="IPR036884">
    <property type="entry name" value="2Fe-2S-bd_dom_sf"/>
</dbReference>
<dbReference type="InterPro" id="IPR000674">
    <property type="entry name" value="Ald_Oxase/Xan_DH_a/b"/>
</dbReference>
<dbReference type="InterPro" id="IPR016169">
    <property type="entry name" value="FAD-bd_PCMH_sub2"/>
</dbReference>
<sequence length="708" mass="79095">MSLLVFIREYAKLQGTKSMCHEGDCGVCIVSVTFKNKTIAVNSCLVPVLICDKWDIYTIEGIGNKCDGYHTFQAVLAKKNGSLCGYCSSGMVMNMYSLGIGTSNLSMEQIENSFAGNLCRCTGYRAILDAFKGFATDAPPSLVKDVHDIEESYQIKPCRKFGIPCTQSCYNKLSDGKTMLSIKLEDASFYKVSTIETLFTLLNNNPQATYILNGGNTAHGVYPLSKKDMYIDINDIPDFHQISKTDFGIAIGGGLTLTTALQTFQKYSNDTGFKYLNQLAEHIEMIANIPVRNIGTIAGNLMIKYEHNEFPSDLFVILETVEAEVHILQTPSKKLRLKLWEFLKMDMHHKIISNIFLLSHRDNYYVCRFYKVMPRAQNARAHVNAGFFFKIDIDGKVYDYPNIIFGGINKDFIHARKTEQMLLNKSVFDKKVLESSLQTLHNELLLDNVPPDFSQKFHSVLAEGLLYKFLLSIKPQNVDAFYRSGGTLLKRGLSSGTQEYDTNINLWPVNKPMPKLEALAQTSGEVQYCSDLGPYPGEVFCAFVVAEISKGQIDKIDADQVLQMKGVVAFFSAKDIAGMNLCISAASKLTFLPENEILFAEKDVLYAGQPVGVIVAETHKLANEAAKLVEITYKGPPKKEPIITIDDAINANDKTRMRQNAYVPAKKKVIDEPPLCLSCVIPIAIRKALNSARRDSGNKDLWYQLSKF</sequence>
<dbReference type="Gene3D" id="3.90.1170.50">
    <property type="entry name" value="Aldehyde oxidase/xanthine dehydrogenase, a/b hammerhead"/>
    <property type="match status" value="1"/>
</dbReference>
<dbReference type="SUPFAM" id="SSF55447">
    <property type="entry name" value="CO dehydrogenase flavoprotein C-terminal domain-like"/>
    <property type="match status" value="1"/>
</dbReference>
<keyword evidence="3" id="KW-0500">Molybdenum</keyword>
<dbReference type="Gene3D" id="1.10.150.120">
    <property type="entry name" value="[2Fe-2S]-binding domain"/>
    <property type="match status" value="1"/>
</dbReference>
<keyword evidence="9" id="KW-0576">Peroxisome</keyword>
<dbReference type="InterPro" id="IPR036683">
    <property type="entry name" value="CO_DH_flav_C_dom_sf"/>
</dbReference>
<evidence type="ECO:0000256" key="2">
    <source>
        <dbReference type="ARBA" id="ARBA00011738"/>
    </source>
</evidence>
<dbReference type="Gene3D" id="3.30.465.10">
    <property type="match status" value="1"/>
</dbReference>
<accession>A0A151IM30</accession>
<evidence type="ECO:0000259" key="10">
    <source>
        <dbReference type="PROSITE" id="PS51387"/>
    </source>
</evidence>
<keyword evidence="5" id="KW-0479">Metal-binding</keyword>
<keyword evidence="4" id="KW-0285">Flavoprotein</keyword>
<dbReference type="PANTHER" id="PTHR11908">
    <property type="entry name" value="XANTHINE DEHYDROGENASE"/>
    <property type="match status" value="1"/>
</dbReference>
<evidence type="ECO:0000313" key="12">
    <source>
        <dbReference type="Proteomes" id="UP000078542"/>
    </source>
</evidence>
<dbReference type="InterPro" id="IPR006058">
    <property type="entry name" value="2Fe2S_fd_BS"/>
</dbReference>
<evidence type="ECO:0000256" key="4">
    <source>
        <dbReference type="ARBA" id="ARBA00022630"/>
    </source>
</evidence>
<dbReference type="InterPro" id="IPR016208">
    <property type="entry name" value="Ald_Oxase/xanthine_DH-like"/>
</dbReference>
<dbReference type="SUPFAM" id="SSF54665">
    <property type="entry name" value="CO dehydrogenase molybdoprotein N-domain-like"/>
    <property type="match status" value="1"/>
</dbReference>
<organism evidence="11 12">
    <name type="scientific">Cyphomyrmex costatus</name>
    <dbReference type="NCBI Taxonomy" id="456900"/>
    <lineage>
        <taxon>Eukaryota</taxon>
        <taxon>Metazoa</taxon>
        <taxon>Ecdysozoa</taxon>
        <taxon>Arthropoda</taxon>
        <taxon>Hexapoda</taxon>
        <taxon>Insecta</taxon>
        <taxon>Pterygota</taxon>
        <taxon>Neoptera</taxon>
        <taxon>Endopterygota</taxon>
        <taxon>Hymenoptera</taxon>
        <taxon>Apocrita</taxon>
        <taxon>Aculeata</taxon>
        <taxon>Formicoidea</taxon>
        <taxon>Formicidae</taxon>
        <taxon>Myrmicinae</taxon>
        <taxon>Cyphomyrmex</taxon>
    </lineage>
</organism>
<proteinExistence type="predicted"/>
<dbReference type="PANTHER" id="PTHR11908:SF132">
    <property type="entry name" value="ALDEHYDE OXIDASE 1-RELATED"/>
    <property type="match status" value="1"/>
</dbReference>
<dbReference type="InterPro" id="IPR036856">
    <property type="entry name" value="Ald_Oxase/Xan_DH_a/b_sf"/>
</dbReference>
<dbReference type="GO" id="GO:0005506">
    <property type="term" value="F:iron ion binding"/>
    <property type="evidence" value="ECO:0007669"/>
    <property type="project" value="InterPro"/>
</dbReference>
<name>A0A151IM30_9HYME</name>
<dbReference type="InterPro" id="IPR005107">
    <property type="entry name" value="CO_DH_flav_C"/>
</dbReference>
<dbReference type="SUPFAM" id="SSF56176">
    <property type="entry name" value="FAD-binding/transporter-associated domain-like"/>
    <property type="match status" value="1"/>
</dbReference>
<dbReference type="Pfam" id="PF01799">
    <property type="entry name" value="Fer2_2"/>
    <property type="match status" value="1"/>
</dbReference>
<dbReference type="PROSITE" id="PS51387">
    <property type="entry name" value="FAD_PCMH"/>
    <property type="match status" value="1"/>
</dbReference>
<comment type="subunit">
    <text evidence="2">Homodimer.</text>
</comment>
<dbReference type="GO" id="GO:0051537">
    <property type="term" value="F:2 iron, 2 sulfur cluster binding"/>
    <property type="evidence" value="ECO:0007669"/>
    <property type="project" value="InterPro"/>
</dbReference>
<dbReference type="SMART" id="SM01008">
    <property type="entry name" value="Ald_Xan_dh_C"/>
    <property type="match status" value="1"/>
</dbReference>
<evidence type="ECO:0000256" key="5">
    <source>
        <dbReference type="ARBA" id="ARBA00022723"/>
    </source>
</evidence>
<reference evidence="11 12" key="1">
    <citation type="submission" date="2016-03" db="EMBL/GenBank/DDBJ databases">
        <title>Cyphomyrmex costatus WGS genome.</title>
        <authorList>
            <person name="Nygaard S."/>
            <person name="Hu H."/>
            <person name="Boomsma J."/>
            <person name="Zhang G."/>
        </authorList>
    </citation>
    <scope>NUCLEOTIDE SEQUENCE [LARGE SCALE GENOMIC DNA]</scope>
    <source>
        <strain evidence="11">MS0001</strain>
        <tissue evidence="11">Whole body</tissue>
    </source>
</reference>
<feature type="domain" description="FAD-binding PCMH-type" evidence="10">
    <location>
        <begin position="182"/>
        <end position="362"/>
    </location>
</feature>
<protein>
    <submittedName>
        <fullName evidence="11">Aldehyde oxidase 2</fullName>
    </submittedName>
</protein>
<dbReference type="AlphaFoldDB" id="A0A151IM30"/>
<dbReference type="Proteomes" id="UP000078542">
    <property type="component" value="Unassembled WGS sequence"/>
</dbReference>
<dbReference type="InterPro" id="IPR036318">
    <property type="entry name" value="FAD-bd_PCMH-like_sf"/>
</dbReference>
<dbReference type="InterPro" id="IPR016166">
    <property type="entry name" value="FAD-bd_PCMH"/>
</dbReference>
<evidence type="ECO:0000256" key="8">
    <source>
        <dbReference type="ARBA" id="ARBA00023004"/>
    </source>
</evidence>
<evidence type="ECO:0000313" key="11">
    <source>
        <dbReference type="EMBL" id="KYN05923.1"/>
    </source>
</evidence>
<keyword evidence="6" id="KW-0274">FAD</keyword>
<dbReference type="GO" id="GO:0016491">
    <property type="term" value="F:oxidoreductase activity"/>
    <property type="evidence" value="ECO:0007669"/>
    <property type="project" value="UniProtKB-KW"/>
</dbReference>
<evidence type="ECO:0000256" key="1">
    <source>
        <dbReference type="ARBA" id="ARBA00004275"/>
    </source>
</evidence>
<dbReference type="Pfam" id="PF00941">
    <property type="entry name" value="FAD_binding_5"/>
    <property type="match status" value="1"/>
</dbReference>
<keyword evidence="12" id="KW-1185">Reference proteome</keyword>
<dbReference type="Pfam" id="PF01315">
    <property type="entry name" value="Ald_Xan_dh_C"/>
    <property type="match status" value="1"/>
</dbReference>
<dbReference type="SMART" id="SM01092">
    <property type="entry name" value="CO_deh_flav_C"/>
    <property type="match status" value="1"/>
</dbReference>
<evidence type="ECO:0000256" key="6">
    <source>
        <dbReference type="ARBA" id="ARBA00022827"/>
    </source>
</evidence>
<evidence type="ECO:0000256" key="9">
    <source>
        <dbReference type="ARBA" id="ARBA00023140"/>
    </source>
</evidence>
<comment type="subcellular location">
    <subcellularLocation>
        <location evidence="1">Peroxisome</location>
    </subcellularLocation>
</comment>
<dbReference type="GO" id="GO:0005777">
    <property type="term" value="C:peroxisome"/>
    <property type="evidence" value="ECO:0007669"/>
    <property type="project" value="UniProtKB-SubCell"/>
</dbReference>
<dbReference type="GO" id="GO:0071949">
    <property type="term" value="F:FAD binding"/>
    <property type="evidence" value="ECO:0007669"/>
    <property type="project" value="InterPro"/>
</dbReference>
<keyword evidence="8" id="KW-0408">Iron</keyword>
<dbReference type="Gene3D" id="3.30.390.50">
    <property type="entry name" value="CO dehydrogenase flavoprotein, C-terminal domain"/>
    <property type="match status" value="1"/>
</dbReference>
<dbReference type="SUPFAM" id="SSF47741">
    <property type="entry name" value="CO dehydrogenase ISP C-domain like"/>
    <property type="match status" value="1"/>
</dbReference>
<dbReference type="InterPro" id="IPR036010">
    <property type="entry name" value="2Fe-2S_ferredoxin-like_sf"/>
</dbReference>
<dbReference type="STRING" id="456900.A0A151IM30"/>
<keyword evidence="7" id="KW-0560">Oxidoreductase</keyword>
<dbReference type="InterPro" id="IPR002346">
    <property type="entry name" value="Mopterin_DH_FAD-bd"/>
</dbReference>
<dbReference type="FunFam" id="3.30.465.10:FF:000013">
    <property type="entry name" value="Aldehyde oxidase"/>
    <property type="match status" value="1"/>
</dbReference>
<dbReference type="PROSITE" id="PS00197">
    <property type="entry name" value="2FE2S_FER_1"/>
    <property type="match status" value="1"/>
</dbReference>
<dbReference type="Gene3D" id="3.10.20.30">
    <property type="match status" value="1"/>
</dbReference>
<dbReference type="InterPro" id="IPR012675">
    <property type="entry name" value="Beta-grasp_dom_sf"/>
</dbReference>
<dbReference type="SUPFAM" id="SSF54292">
    <property type="entry name" value="2Fe-2S ferredoxin-like"/>
    <property type="match status" value="1"/>
</dbReference>
<dbReference type="Pfam" id="PF03450">
    <property type="entry name" value="CO_deh_flav_C"/>
    <property type="match status" value="1"/>
</dbReference>
<evidence type="ECO:0000256" key="7">
    <source>
        <dbReference type="ARBA" id="ARBA00023002"/>
    </source>
</evidence>
<dbReference type="InterPro" id="IPR002888">
    <property type="entry name" value="2Fe-2S-bd"/>
</dbReference>